<evidence type="ECO:0000313" key="3">
    <source>
        <dbReference type="Proteomes" id="UP000053201"/>
    </source>
</evidence>
<protein>
    <submittedName>
        <fullName evidence="2">Uncharacterized protein</fullName>
    </submittedName>
</protein>
<accession>A0A0L0HGM1</accession>
<dbReference type="EMBL" id="KQ257456">
    <property type="protein sequence ID" value="KND00192.1"/>
    <property type="molecule type" value="Genomic_DNA"/>
</dbReference>
<sequence>MIKCLRVNRPMVRCRLPSLRRHPQSLFSTTVRSPFLSSFFSRPKPSHPSESTSIEMADSSSYPSSTAHTPLASDSTENGDVSPCMSARDKNMSPFLEKDREYLEKLLEREGGISGVELEDGEPVGLKRQVKADMKRVI</sequence>
<dbReference type="OrthoDB" id="2157103at2759"/>
<dbReference type="RefSeq" id="XP_016608231.1">
    <property type="nucleotide sequence ID" value="XM_016757356.1"/>
</dbReference>
<name>A0A0L0HGM1_SPIPD</name>
<dbReference type="Proteomes" id="UP000053201">
    <property type="component" value="Unassembled WGS sequence"/>
</dbReference>
<proteinExistence type="predicted"/>
<reference evidence="2 3" key="1">
    <citation type="submission" date="2009-08" db="EMBL/GenBank/DDBJ databases">
        <title>The Genome Sequence of Spizellomyces punctatus strain DAOM BR117.</title>
        <authorList>
            <consortium name="The Broad Institute Genome Sequencing Platform"/>
            <person name="Russ C."/>
            <person name="Cuomo C."/>
            <person name="Shea T."/>
            <person name="Young S.K."/>
            <person name="Zeng Q."/>
            <person name="Koehrsen M."/>
            <person name="Haas B."/>
            <person name="Borodovsky M."/>
            <person name="Guigo R."/>
            <person name="Alvarado L."/>
            <person name="Berlin A."/>
            <person name="Bochicchio J."/>
            <person name="Borenstein D."/>
            <person name="Chapman S."/>
            <person name="Chen Z."/>
            <person name="Engels R."/>
            <person name="Freedman E."/>
            <person name="Gellesch M."/>
            <person name="Goldberg J."/>
            <person name="Griggs A."/>
            <person name="Gujja S."/>
            <person name="Heiman D."/>
            <person name="Hepburn T."/>
            <person name="Howarth C."/>
            <person name="Jen D."/>
            <person name="Larson L."/>
            <person name="Lewis B."/>
            <person name="Mehta T."/>
            <person name="Park D."/>
            <person name="Pearson M."/>
            <person name="Roberts A."/>
            <person name="Saif S."/>
            <person name="Shenoy N."/>
            <person name="Sisk P."/>
            <person name="Stolte C."/>
            <person name="Sykes S."/>
            <person name="Thomson T."/>
            <person name="Walk T."/>
            <person name="White J."/>
            <person name="Yandava C."/>
            <person name="Burger G."/>
            <person name="Gray M.W."/>
            <person name="Holland P.W.H."/>
            <person name="King N."/>
            <person name="Lang F.B.F."/>
            <person name="Roger A.J."/>
            <person name="Ruiz-Trillo I."/>
            <person name="Lander E."/>
            <person name="Nusbaum C."/>
        </authorList>
    </citation>
    <scope>NUCLEOTIDE SEQUENCE [LARGE SCALE GENOMIC DNA]</scope>
    <source>
        <strain evidence="2 3">DAOM BR117</strain>
    </source>
</reference>
<evidence type="ECO:0000256" key="1">
    <source>
        <dbReference type="SAM" id="MobiDB-lite"/>
    </source>
</evidence>
<dbReference type="InParanoid" id="A0A0L0HGM1"/>
<feature type="region of interest" description="Disordered" evidence="1">
    <location>
        <begin position="38"/>
        <end position="90"/>
    </location>
</feature>
<dbReference type="AlphaFoldDB" id="A0A0L0HGM1"/>
<evidence type="ECO:0000313" key="2">
    <source>
        <dbReference type="EMBL" id="KND00192.1"/>
    </source>
</evidence>
<dbReference type="VEuPathDB" id="FungiDB:SPPG_09199"/>
<dbReference type="GeneID" id="27692324"/>
<organism evidence="2 3">
    <name type="scientific">Spizellomyces punctatus (strain DAOM BR117)</name>
    <dbReference type="NCBI Taxonomy" id="645134"/>
    <lineage>
        <taxon>Eukaryota</taxon>
        <taxon>Fungi</taxon>
        <taxon>Fungi incertae sedis</taxon>
        <taxon>Chytridiomycota</taxon>
        <taxon>Chytridiomycota incertae sedis</taxon>
        <taxon>Chytridiomycetes</taxon>
        <taxon>Spizellomycetales</taxon>
        <taxon>Spizellomycetaceae</taxon>
        <taxon>Spizellomyces</taxon>
    </lineage>
</organism>
<keyword evidence="3" id="KW-1185">Reference proteome</keyword>
<gene>
    <name evidence="2" type="ORF">SPPG_09199</name>
</gene>
<feature type="compositionally biased region" description="Polar residues" evidence="1">
    <location>
        <begin position="48"/>
        <end position="79"/>
    </location>
</feature>